<evidence type="ECO:0000256" key="1">
    <source>
        <dbReference type="SAM" id="MobiDB-lite"/>
    </source>
</evidence>
<feature type="region of interest" description="Disordered" evidence="1">
    <location>
        <begin position="1"/>
        <end position="23"/>
    </location>
</feature>
<keyword evidence="2" id="KW-0472">Membrane</keyword>
<comment type="caution">
    <text evidence="3">The sequence shown here is derived from an EMBL/GenBank/DDBJ whole genome shotgun (WGS) entry which is preliminary data.</text>
</comment>
<feature type="compositionally biased region" description="Polar residues" evidence="1">
    <location>
        <begin position="1"/>
        <end position="11"/>
    </location>
</feature>
<keyword evidence="4" id="KW-1185">Reference proteome</keyword>
<dbReference type="RefSeq" id="WP_229815056.1">
    <property type="nucleotide sequence ID" value="NZ_BMZP01000002.1"/>
</dbReference>
<proteinExistence type="predicted"/>
<keyword evidence="2" id="KW-1133">Transmembrane helix</keyword>
<evidence type="ECO:0000313" key="4">
    <source>
        <dbReference type="Proteomes" id="UP001595683"/>
    </source>
</evidence>
<gene>
    <name evidence="3" type="ORF">ACFOOT_05995</name>
</gene>
<evidence type="ECO:0000256" key="2">
    <source>
        <dbReference type="SAM" id="Phobius"/>
    </source>
</evidence>
<dbReference type="Proteomes" id="UP001595683">
    <property type="component" value="Unassembled WGS sequence"/>
</dbReference>
<keyword evidence="2" id="KW-0812">Transmembrane</keyword>
<accession>A0ABV7V1F6</accession>
<feature type="transmembrane region" description="Helical" evidence="2">
    <location>
        <begin position="32"/>
        <end position="52"/>
    </location>
</feature>
<organism evidence="3 4">
    <name type="scientific">Novosphingobium pokkalii</name>
    <dbReference type="NCBI Taxonomy" id="1770194"/>
    <lineage>
        <taxon>Bacteria</taxon>
        <taxon>Pseudomonadati</taxon>
        <taxon>Pseudomonadota</taxon>
        <taxon>Alphaproteobacteria</taxon>
        <taxon>Sphingomonadales</taxon>
        <taxon>Sphingomonadaceae</taxon>
        <taxon>Novosphingobium</taxon>
    </lineage>
</organism>
<reference evidence="4" key="1">
    <citation type="journal article" date="2019" name="Int. J. Syst. Evol. Microbiol.">
        <title>The Global Catalogue of Microorganisms (GCM) 10K type strain sequencing project: providing services to taxonomists for standard genome sequencing and annotation.</title>
        <authorList>
            <consortium name="The Broad Institute Genomics Platform"/>
            <consortium name="The Broad Institute Genome Sequencing Center for Infectious Disease"/>
            <person name="Wu L."/>
            <person name="Ma J."/>
        </authorList>
    </citation>
    <scope>NUCLEOTIDE SEQUENCE [LARGE SCALE GENOMIC DNA]</scope>
    <source>
        <strain evidence="4">KCTC 42224</strain>
    </source>
</reference>
<evidence type="ECO:0000313" key="3">
    <source>
        <dbReference type="EMBL" id="MFC3670969.1"/>
    </source>
</evidence>
<dbReference type="EMBL" id="JBHRYE010000010">
    <property type="protein sequence ID" value="MFC3670969.1"/>
    <property type="molecule type" value="Genomic_DNA"/>
</dbReference>
<protein>
    <submittedName>
        <fullName evidence="3">Uncharacterized protein</fullName>
    </submittedName>
</protein>
<sequence>MATTKPSSSPNDPLHFGGPAPQGPARRRWMRGLGLVVGLALGLGVAFVALVWRPAHDSARIEAARAARQACSCRYLGGRALGDCEKDNPKGRFPVSLAEDAGAHTVTATVPLAAAQTATYREGWGCQLQPWRD</sequence>
<name>A0ABV7V1F6_9SPHN</name>